<keyword evidence="7 8" id="KW-0472">Membrane</keyword>
<feature type="transmembrane region" description="Helical" evidence="8">
    <location>
        <begin position="209"/>
        <end position="229"/>
    </location>
</feature>
<dbReference type="Proteomes" id="UP000003179">
    <property type="component" value="Unassembled WGS sequence"/>
</dbReference>
<dbReference type="RefSeq" id="WP_002527603.1">
    <property type="nucleotide sequence ID" value="NZ_GL383172.1"/>
</dbReference>
<keyword evidence="6 8" id="KW-1133">Transmembrane helix</keyword>
<feature type="transmembrane region" description="Helical" evidence="8">
    <location>
        <begin position="294"/>
        <end position="311"/>
    </location>
</feature>
<feature type="transmembrane region" description="Helical" evidence="8">
    <location>
        <begin position="255"/>
        <end position="282"/>
    </location>
</feature>
<evidence type="ECO:0000256" key="1">
    <source>
        <dbReference type="ARBA" id="ARBA00004651"/>
    </source>
</evidence>
<feature type="transmembrane region" description="Helical" evidence="8">
    <location>
        <begin position="137"/>
        <end position="156"/>
    </location>
</feature>
<evidence type="ECO:0000313" key="9">
    <source>
        <dbReference type="EMBL" id="EFS93529.1"/>
    </source>
</evidence>
<reference evidence="9" key="1">
    <citation type="submission" date="2010-08" db="EMBL/GenBank/DDBJ databases">
        <authorList>
            <person name="Weinstock G."/>
            <person name="Sodergren E."/>
            <person name="Clifton S."/>
            <person name="Fulton L."/>
            <person name="Fulton B."/>
            <person name="Courtney L."/>
            <person name="Fronick C."/>
            <person name="Harrison M."/>
            <person name="Strong C."/>
            <person name="Farmer C."/>
            <person name="Delahaunty K."/>
            <person name="Markovic C."/>
            <person name="Hall O."/>
            <person name="Minx P."/>
            <person name="Tomlinson C."/>
            <person name="Mitreva M."/>
            <person name="Hou S."/>
            <person name="Chen J."/>
            <person name="Wollam A."/>
            <person name="Pepin K.H."/>
            <person name="Johnson M."/>
            <person name="Bhonagiri V."/>
            <person name="Zhang X."/>
            <person name="Suruliraj S."/>
            <person name="Warren W."/>
            <person name="Chinwalla A."/>
            <person name="Mardis E.R."/>
            <person name="Wilson R.K."/>
        </authorList>
    </citation>
    <scope>NUCLEOTIDE SEQUENCE [LARGE SCALE GENOMIC DNA]</scope>
    <source>
        <strain evidence="9">HL044PA1</strain>
    </source>
</reference>
<dbReference type="EMBL" id="ADZU01000005">
    <property type="protein sequence ID" value="EFS93529.1"/>
    <property type="molecule type" value="Genomic_DNA"/>
</dbReference>
<dbReference type="Gene3D" id="1.10.3470.10">
    <property type="entry name" value="ABC transporter involved in vitamin B12 uptake, BtuC"/>
    <property type="match status" value="1"/>
</dbReference>
<feature type="transmembrane region" description="Helical" evidence="8">
    <location>
        <begin position="112"/>
        <end position="131"/>
    </location>
</feature>
<keyword evidence="4" id="KW-1003">Cell membrane</keyword>
<keyword evidence="3" id="KW-0813">Transport</keyword>
<evidence type="ECO:0000256" key="5">
    <source>
        <dbReference type="ARBA" id="ARBA00022692"/>
    </source>
</evidence>
<dbReference type="SUPFAM" id="SSF81345">
    <property type="entry name" value="ABC transporter involved in vitamin B12 uptake, BtuC"/>
    <property type="match status" value="1"/>
</dbReference>
<dbReference type="GeneID" id="92880469"/>
<feature type="transmembrane region" description="Helical" evidence="8">
    <location>
        <begin position="168"/>
        <end position="189"/>
    </location>
</feature>
<feature type="transmembrane region" description="Helical" evidence="8">
    <location>
        <begin position="27"/>
        <end position="49"/>
    </location>
</feature>
<keyword evidence="5 8" id="KW-0812">Transmembrane</keyword>
<dbReference type="Pfam" id="PF01032">
    <property type="entry name" value="FecCD"/>
    <property type="match status" value="1"/>
</dbReference>
<accession>A0ABP2KBW9</accession>
<evidence type="ECO:0000256" key="4">
    <source>
        <dbReference type="ARBA" id="ARBA00022475"/>
    </source>
</evidence>
<proteinExistence type="inferred from homology"/>
<keyword evidence="10" id="KW-1185">Reference proteome</keyword>
<evidence type="ECO:0000256" key="3">
    <source>
        <dbReference type="ARBA" id="ARBA00022448"/>
    </source>
</evidence>
<feature type="transmembrane region" description="Helical" evidence="8">
    <location>
        <begin position="323"/>
        <end position="343"/>
    </location>
</feature>
<dbReference type="InterPro" id="IPR037294">
    <property type="entry name" value="ABC_BtuC-like"/>
</dbReference>
<evidence type="ECO:0000256" key="6">
    <source>
        <dbReference type="ARBA" id="ARBA00022989"/>
    </source>
</evidence>
<organism evidence="9 10">
    <name type="scientific">Cutibacterium modestum HL044PA1</name>
    <dbReference type="NCBI Taxonomy" id="765109"/>
    <lineage>
        <taxon>Bacteria</taxon>
        <taxon>Bacillati</taxon>
        <taxon>Actinomycetota</taxon>
        <taxon>Actinomycetes</taxon>
        <taxon>Propionibacteriales</taxon>
        <taxon>Propionibacteriaceae</taxon>
        <taxon>Cutibacterium</taxon>
        <taxon>Cutibacterium modestum</taxon>
    </lineage>
</organism>
<evidence type="ECO:0000256" key="7">
    <source>
        <dbReference type="ARBA" id="ARBA00023136"/>
    </source>
</evidence>
<evidence type="ECO:0000313" key="10">
    <source>
        <dbReference type="Proteomes" id="UP000003179"/>
    </source>
</evidence>
<sequence>MTIPAKTKILTSTTKRTSSNSHRRHHLTAIVFVILVAIMIVSVITGIGFGSIQLSPSDVVKGLFGPSDFQWHRVVWGVRFPRVVLAALVGMNLATSGAILQAVMSNPLADPSIIGVSSGAGLLGIGTLLIFPERANLVPVMAFIGAMLAAMAIYALAWRGGVQPLRIILSGVAVSALCGAGISAVMVLMADNVQGALMFMNGSLAMRSWAEVSLIWPYTVVGIIAAVVLSRRLDIITLGDQVAQGMGMNVQANRLVLTAVAALLAASTVSAIGLLGFVGLIVPHIMRLIVGNRHVILVPACALAGAALVMLSDTCSRVIFDPFEIPVGIMLTALGVPFFLFLLRKTL</sequence>
<comment type="similarity">
    <text evidence="2">Belongs to the binding-protein-dependent transport system permease family. FecCD subfamily.</text>
</comment>
<dbReference type="PANTHER" id="PTHR30472:SF68">
    <property type="entry name" value="FERRICHROME TRANSPORT SYSTEM PERMEASE PROTEIN FHUB"/>
    <property type="match status" value="1"/>
</dbReference>
<evidence type="ECO:0000256" key="2">
    <source>
        <dbReference type="ARBA" id="ARBA00007935"/>
    </source>
</evidence>
<dbReference type="PANTHER" id="PTHR30472">
    <property type="entry name" value="FERRIC ENTEROBACTIN TRANSPORT SYSTEM PERMEASE PROTEIN"/>
    <property type="match status" value="1"/>
</dbReference>
<evidence type="ECO:0000256" key="8">
    <source>
        <dbReference type="SAM" id="Phobius"/>
    </source>
</evidence>
<comment type="caution">
    <text evidence="9">The sequence shown here is derived from an EMBL/GenBank/DDBJ whole genome shotgun (WGS) entry which is preliminary data.</text>
</comment>
<name>A0ABP2KBW9_9ACTN</name>
<gene>
    <name evidence="9" type="ORF">HMPREF9607_00248</name>
</gene>
<dbReference type="CDD" id="cd06550">
    <property type="entry name" value="TM_ABC_iron-siderophores_like"/>
    <property type="match status" value="1"/>
</dbReference>
<comment type="subcellular location">
    <subcellularLocation>
        <location evidence="1">Cell membrane</location>
        <topology evidence="1">Multi-pass membrane protein</topology>
    </subcellularLocation>
</comment>
<dbReference type="InterPro" id="IPR000522">
    <property type="entry name" value="ABC_transptr_permease_BtuC"/>
</dbReference>
<protein>
    <submittedName>
        <fullName evidence="9">Iron chelate uptake ABC transporter, FeCT family, permease protein</fullName>
    </submittedName>
</protein>